<evidence type="ECO:0000313" key="1">
    <source>
        <dbReference type="EMBL" id="XAH73171.1"/>
    </source>
</evidence>
<protein>
    <submittedName>
        <fullName evidence="1">Uncharacterized protein</fullName>
    </submittedName>
</protein>
<organism evidence="1 2">
    <name type="scientific">Kineothrix sedimenti</name>
    <dbReference type="NCBI Taxonomy" id="3123317"/>
    <lineage>
        <taxon>Bacteria</taxon>
        <taxon>Bacillati</taxon>
        <taxon>Bacillota</taxon>
        <taxon>Clostridia</taxon>
        <taxon>Lachnospirales</taxon>
        <taxon>Lachnospiraceae</taxon>
        <taxon>Kineothrix</taxon>
    </lineage>
</organism>
<keyword evidence="2" id="KW-1185">Reference proteome</keyword>
<evidence type="ECO:0000313" key="2">
    <source>
        <dbReference type="Proteomes" id="UP001451571"/>
    </source>
</evidence>
<dbReference type="EMBL" id="CP146256">
    <property type="protein sequence ID" value="XAH73171.1"/>
    <property type="molecule type" value="Genomic_DNA"/>
</dbReference>
<proteinExistence type="predicted"/>
<dbReference type="Proteomes" id="UP001451571">
    <property type="component" value="Chromosome"/>
</dbReference>
<accession>A0ABZ3EV15</accession>
<reference evidence="1 2" key="1">
    <citation type="submission" date="2024-02" db="EMBL/GenBank/DDBJ databases">
        <title>Bacterial strain from lacustrine sediment.</title>
        <authorList>
            <person name="Petit C."/>
            <person name="Fadhlaoui K."/>
        </authorList>
    </citation>
    <scope>NUCLEOTIDE SEQUENCE [LARGE SCALE GENOMIC DNA]</scope>
    <source>
        <strain evidence="1 2">IPX-CK</strain>
    </source>
</reference>
<name>A0ABZ3EV15_9FIRM</name>
<gene>
    <name evidence="1" type="ORF">V6984_16905</name>
</gene>
<sequence length="45" mass="5699">MERIENHMVCDWWWNEIEYGVKHKTRLEREQEALEEAERENNYGF</sequence>
<dbReference type="RefSeq" id="WP_342756778.1">
    <property type="nucleotide sequence ID" value="NZ_CP146256.1"/>
</dbReference>